<evidence type="ECO:0000256" key="1">
    <source>
        <dbReference type="SAM" id="MobiDB-lite"/>
    </source>
</evidence>
<reference evidence="2 3" key="1">
    <citation type="submission" date="2016-04" db="EMBL/GenBank/DDBJ databases">
        <title>Deep-sea bacteria in the southern Pacific.</title>
        <authorList>
            <person name="Tang K."/>
        </authorList>
    </citation>
    <scope>NUCLEOTIDE SEQUENCE [LARGE SCALE GENOMIC DNA]</scope>
    <source>
        <strain evidence="2 3">JLT2014</strain>
    </source>
</reference>
<name>A0A1P8UXD0_9RHOB</name>
<dbReference type="EMBL" id="CP015093">
    <property type="protein sequence ID" value="APZ54054.1"/>
    <property type="molecule type" value="Genomic_DNA"/>
</dbReference>
<gene>
    <name evidence="2" type="ORF">Ga0080574_TMP3720</name>
</gene>
<organism evidence="2 3">
    <name type="scientific">Salipiger abyssi</name>
    <dbReference type="NCBI Taxonomy" id="1250539"/>
    <lineage>
        <taxon>Bacteria</taxon>
        <taxon>Pseudomonadati</taxon>
        <taxon>Pseudomonadota</taxon>
        <taxon>Alphaproteobacteria</taxon>
        <taxon>Rhodobacterales</taxon>
        <taxon>Roseobacteraceae</taxon>
        <taxon>Salipiger</taxon>
    </lineage>
</organism>
<dbReference type="STRING" id="1250539.Ga0080574_TMP3720"/>
<keyword evidence="3" id="KW-1185">Reference proteome</keyword>
<dbReference type="Proteomes" id="UP000187059">
    <property type="component" value="Chromosome"/>
</dbReference>
<protein>
    <submittedName>
        <fullName evidence="2">Uncharacterized protein</fullName>
    </submittedName>
</protein>
<sequence>MSLVCRLPVGGRRQGRRGQARKPAPITAPGPTAQCRVVVLAGLLAHGSSASARLPNAETPVGMGFDLPLTVAGAASVFHRTSLFTRTETRAPRLQDIDHRDVAPSIYSGPSHVMPPRPARPDRAFCACIFSPKQAGEARLESFS</sequence>
<accession>A0A1P8UXD0</accession>
<proteinExistence type="predicted"/>
<dbReference type="KEGG" id="paby:Ga0080574_TMP3720"/>
<evidence type="ECO:0000313" key="2">
    <source>
        <dbReference type="EMBL" id="APZ54054.1"/>
    </source>
</evidence>
<feature type="region of interest" description="Disordered" evidence="1">
    <location>
        <begin position="1"/>
        <end position="28"/>
    </location>
</feature>
<dbReference type="AlphaFoldDB" id="A0A1P8UXD0"/>
<evidence type="ECO:0000313" key="3">
    <source>
        <dbReference type="Proteomes" id="UP000187059"/>
    </source>
</evidence>